<dbReference type="InterPro" id="IPR032805">
    <property type="entry name" value="Wax_synthase_dom"/>
</dbReference>
<accession>A0AA38R5T6</accession>
<reference evidence="10" key="1">
    <citation type="submission" date="2022-07" db="EMBL/GenBank/DDBJ databases">
        <title>Fungi with potential for degradation of polypropylene.</title>
        <authorList>
            <person name="Gostincar C."/>
        </authorList>
    </citation>
    <scope>NUCLEOTIDE SEQUENCE</scope>
    <source>
        <strain evidence="10">EXF-13308</strain>
    </source>
</reference>
<evidence type="ECO:0000313" key="10">
    <source>
        <dbReference type="EMBL" id="KAJ9138163.1"/>
    </source>
</evidence>
<evidence type="ECO:0000256" key="6">
    <source>
        <dbReference type="ARBA" id="ARBA00022989"/>
    </source>
</evidence>
<evidence type="ECO:0000256" key="3">
    <source>
        <dbReference type="ARBA" id="ARBA00007282"/>
    </source>
</evidence>
<comment type="pathway">
    <text evidence="2">Secondary metabolite biosynthesis.</text>
</comment>
<evidence type="ECO:0000256" key="5">
    <source>
        <dbReference type="ARBA" id="ARBA00022692"/>
    </source>
</evidence>
<feature type="transmembrane region" description="Helical" evidence="8">
    <location>
        <begin position="205"/>
        <end position="224"/>
    </location>
</feature>
<evidence type="ECO:0000256" key="1">
    <source>
        <dbReference type="ARBA" id="ARBA00004141"/>
    </source>
</evidence>
<dbReference type="GO" id="GO:0016020">
    <property type="term" value="C:membrane"/>
    <property type="evidence" value="ECO:0007669"/>
    <property type="project" value="UniProtKB-SubCell"/>
</dbReference>
<evidence type="ECO:0000256" key="7">
    <source>
        <dbReference type="ARBA" id="ARBA00023136"/>
    </source>
</evidence>
<dbReference type="InterPro" id="IPR044851">
    <property type="entry name" value="Wax_synthase"/>
</dbReference>
<feature type="transmembrane region" description="Helical" evidence="8">
    <location>
        <begin position="325"/>
        <end position="349"/>
    </location>
</feature>
<comment type="caution">
    <text evidence="10">The sequence shown here is derived from an EMBL/GenBank/DDBJ whole genome shotgun (WGS) entry which is preliminary data.</text>
</comment>
<evidence type="ECO:0000256" key="8">
    <source>
        <dbReference type="SAM" id="Phobius"/>
    </source>
</evidence>
<feature type="transmembrane region" description="Helical" evidence="8">
    <location>
        <begin position="164"/>
        <end position="185"/>
    </location>
</feature>
<dbReference type="Proteomes" id="UP001174694">
    <property type="component" value="Unassembled WGS sequence"/>
</dbReference>
<evidence type="ECO:0000256" key="2">
    <source>
        <dbReference type="ARBA" id="ARBA00005179"/>
    </source>
</evidence>
<dbReference type="Pfam" id="PF13813">
    <property type="entry name" value="MBOAT_2"/>
    <property type="match status" value="1"/>
</dbReference>
<protein>
    <recommendedName>
        <fullName evidence="9">Wax synthase domain-containing protein</fullName>
    </recommendedName>
</protein>
<comment type="subcellular location">
    <subcellularLocation>
        <location evidence="1">Membrane</location>
        <topology evidence="1">Multi-pass membrane protein</topology>
    </subcellularLocation>
</comment>
<dbReference type="PANTHER" id="PTHR31595">
    <property type="entry name" value="LONG-CHAIN-ALCOHOL O-FATTY-ACYLTRANSFERASE 3-RELATED"/>
    <property type="match status" value="1"/>
</dbReference>
<evidence type="ECO:0000313" key="11">
    <source>
        <dbReference type="Proteomes" id="UP001174694"/>
    </source>
</evidence>
<dbReference type="PANTHER" id="PTHR31595:SF57">
    <property type="entry name" value="OS04G0481900 PROTEIN"/>
    <property type="match status" value="1"/>
</dbReference>
<evidence type="ECO:0000256" key="4">
    <source>
        <dbReference type="ARBA" id="ARBA00022679"/>
    </source>
</evidence>
<dbReference type="GO" id="GO:0006629">
    <property type="term" value="P:lipid metabolic process"/>
    <property type="evidence" value="ECO:0007669"/>
    <property type="project" value="InterPro"/>
</dbReference>
<feature type="domain" description="Wax synthase" evidence="9">
    <location>
        <begin position="242"/>
        <end position="317"/>
    </location>
</feature>
<evidence type="ECO:0000259" key="9">
    <source>
        <dbReference type="Pfam" id="PF13813"/>
    </source>
</evidence>
<keyword evidence="4" id="KW-0808">Transferase</keyword>
<keyword evidence="11" id="KW-1185">Reference proteome</keyword>
<feature type="transmembrane region" description="Helical" evidence="8">
    <location>
        <begin position="289"/>
        <end position="313"/>
    </location>
</feature>
<gene>
    <name evidence="10" type="ORF">NKR23_g8642</name>
</gene>
<dbReference type="EMBL" id="JANBVO010000031">
    <property type="protein sequence ID" value="KAJ9138163.1"/>
    <property type="molecule type" value="Genomic_DNA"/>
</dbReference>
<keyword evidence="7 8" id="KW-0472">Membrane</keyword>
<dbReference type="AlphaFoldDB" id="A0AA38R5T6"/>
<organism evidence="10 11">
    <name type="scientific">Pleurostoma richardsiae</name>
    <dbReference type="NCBI Taxonomy" id="41990"/>
    <lineage>
        <taxon>Eukaryota</taxon>
        <taxon>Fungi</taxon>
        <taxon>Dikarya</taxon>
        <taxon>Ascomycota</taxon>
        <taxon>Pezizomycotina</taxon>
        <taxon>Sordariomycetes</taxon>
        <taxon>Sordariomycetidae</taxon>
        <taxon>Calosphaeriales</taxon>
        <taxon>Pleurostomataceae</taxon>
        <taxon>Pleurostoma</taxon>
    </lineage>
</organism>
<keyword evidence="5 8" id="KW-0812">Transmembrane</keyword>
<comment type="similarity">
    <text evidence="3">Belongs to the wax synthase family.</text>
</comment>
<proteinExistence type="inferred from homology"/>
<sequence>MAAAIQTPSHPDSDTIYSMRTQDILPHVALPILLIVPLTLRPFPGRGVLFVVLIVITDYACTVSRWPPNAGATRPYKYALAGSWTFVLCAVERLLLHVPERDFRRVDDTKEPRAQVPPELSWAKLRWSAALLATPRAVGWNFGSRGLNARREAMKRSGISRGRFIAARILYAFLAYLAFDAAVVAARTAVVPTGWSWDRSTITEIMYIELLMGVTIYSAMRTQFETIAAISMSLRLSQPEDWPPVFGDITECYTVANVWGKFWHGYIRQPVLGFSHYIVQVLGIPRRSLVAYGIHLATAFLVSGFCHVISLYVVCSGYLSLGELIFDMTVFFMSQPLAAVIETLVIGLYRRSMVCDEGSRDSGLSSRIVAFSQTHPLLQKVTHRLVGYTWVWCWFVLTGWWFVKAYAAMGITEWRMPSIIDMVFKTGS</sequence>
<dbReference type="GO" id="GO:0008374">
    <property type="term" value="F:O-acyltransferase activity"/>
    <property type="evidence" value="ECO:0007669"/>
    <property type="project" value="InterPro"/>
</dbReference>
<feature type="transmembrane region" description="Helical" evidence="8">
    <location>
        <begin position="385"/>
        <end position="403"/>
    </location>
</feature>
<name>A0AA38R5T6_9PEZI</name>
<keyword evidence="6 8" id="KW-1133">Transmembrane helix</keyword>